<dbReference type="AlphaFoldDB" id="A0A9P9I7T4"/>
<feature type="region of interest" description="Disordered" evidence="1">
    <location>
        <begin position="103"/>
        <end position="146"/>
    </location>
</feature>
<protein>
    <submittedName>
        <fullName evidence="2">Uncharacterized protein</fullName>
    </submittedName>
</protein>
<feature type="compositionally biased region" description="Low complexity" evidence="1">
    <location>
        <begin position="134"/>
        <end position="146"/>
    </location>
</feature>
<dbReference type="OrthoDB" id="3774077at2759"/>
<keyword evidence="3" id="KW-1185">Reference proteome</keyword>
<organism evidence="2 3">
    <name type="scientific">Dendryphion nanum</name>
    <dbReference type="NCBI Taxonomy" id="256645"/>
    <lineage>
        <taxon>Eukaryota</taxon>
        <taxon>Fungi</taxon>
        <taxon>Dikarya</taxon>
        <taxon>Ascomycota</taxon>
        <taxon>Pezizomycotina</taxon>
        <taxon>Dothideomycetes</taxon>
        <taxon>Pleosporomycetidae</taxon>
        <taxon>Pleosporales</taxon>
        <taxon>Torulaceae</taxon>
        <taxon>Dendryphion</taxon>
    </lineage>
</organism>
<comment type="caution">
    <text evidence="2">The sequence shown here is derived from an EMBL/GenBank/DDBJ whole genome shotgun (WGS) entry which is preliminary data.</text>
</comment>
<accession>A0A9P9I7T4</accession>
<proteinExistence type="predicted"/>
<feature type="compositionally biased region" description="Polar residues" evidence="1">
    <location>
        <begin position="108"/>
        <end position="121"/>
    </location>
</feature>
<dbReference type="Proteomes" id="UP000700596">
    <property type="component" value="Unassembled WGS sequence"/>
</dbReference>
<reference evidence="2" key="1">
    <citation type="journal article" date="2021" name="Nat. Commun.">
        <title>Genetic determinants of endophytism in the Arabidopsis root mycobiome.</title>
        <authorList>
            <person name="Mesny F."/>
            <person name="Miyauchi S."/>
            <person name="Thiergart T."/>
            <person name="Pickel B."/>
            <person name="Atanasova L."/>
            <person name="Karlsson M."/>
            <person name="Huettel B."/>
            <person name="Barry K.W."/>
            <person name="Haridas S."/>
            <person name="Chen C."/>
            <person name="Bauer D."/>
            <person name="Andreopoulos W."/>
            <person name="Pangilinan J."/>
            <person name="LaButti K."/>
            <person name="Riley R."/>
            <person name="Lipzen A."/>
            <person name="Clum A."/>
            <person name="Drula E."/>
            <person name="Henrissat B."/>
            <person name="Kohler A."/>
            <person name="Grigoriev I.V."/>
            <person name="Martin F.M."/>
            <person name="Hacquard S."/>
        </authorList>
    </citation>
    <scope>NUCLEOTIDE SEQUENCE</scope>
    <source>
        <strain evidence="2">MPI-CAGE-CH-0243</strain>
    </source>
</reference>
<gene>
    <name evidence="2" type="ORF">B0J11DRAFT_198741</name>
</gene>
<name>A0A9P9I7T4_9PLEO</name>
<sequence length="343" mass="38252">MESAPQTNQELIRLVVQHFQKLPRGPYGVDNALLEAKQEDANSTQKVILDESEPAWRAYYAAKKAAESQHGFSGKAELTRLLVSLNTEPVECRRTFAKQLAAAMERATPQSREGNRNNSSGVKRRRITIEDHSSISSTPSTTPNAAENNYANAERHALGNIPTSVNLQEGVHVDAALKASKALFPIDFMDSIQRIRSTRLPDTLVADITMFLQKGYIRDFFGCQMEIGIVKEKVAHYAKKLFSVEVEVKDGVRYIRYPGGGKVEPDPSIKLRACLRDTIPGVFGADVDLGFSSAPIYQREEKEVRDHTDGISMAISNRENEGGKITLFLGEWHAFIIKKKLYD</sequence>
<evidence type="ECO:0000313" key="2">
    <source>
        <dbReference type="EMBL" id="KAH7111046.1"/>
    </source>
</evidence>
<evidence type="ECO:0000256" key="1">
    <source>
        <dbReference type="SAM" id="MobiDB-lite"/>
    </source>
</evidence>
<evidence type="ECO:0000313" key="3">
    <source>
        <dbReference type="Proteomes" id="UP000700596"/>
    </source>
</evidence>
<dbReference type="EMBL" id="JAGMWT010000025">
    <property type="protein sequence ID" value="KAH7111046.1"/>
    <property type="molecule type" value="Genomic_DNA"/>
</dbReference>